<dbReference type="PANTHER" id="PTHR42861">
    <property type="entry name" value="CALCIUM-TRANSPORTING ATPASE"/>
    <property type="match status" value="1"/>
</dbReference>
<gene>
    <name evidence="3" type="ORF">BJ970_005081</name>
</gene>
<organism evidence="3 4">
    <name type="scientific">Saccharopolyspora phatthalungensis</name>
    <dbReference type="NCBI Taxonomy" id="664693"/>
    <lineage>
        <taxon>Bacteria</taxon>
        <taxon>Bacillati</taxon>
        <taxon>Actinomycetota</taxon>
        <taxon>Actinomycetes</taxon>
        <taxon>Pseudonocardiales</taxon>
        <taxon>Pseudonocardiaceae</taxon>
        <taxon>Saccharopolyspora</taxon>
    </lineage>
</organism>
<name>A0A840QC61_9PSEU</name>
<evidence type="ECO:0000313" key="4">
    <source>
        <dbReference type="Proteomes" id="UP000584374"/>
    </source>
</evidence>
<dbReference type="GO" id="GO:0016887">
    <property type="term" value="F:ATP hydrolysis activity"/>
    <property type="evidence" value="ECO:0007669"/>
    <property type="project" value="InterPro"/>
</dbReference>
<dbReference type="GO" id="GO:0005524">
    <property type="term" value="F:ATP binding"/>
    <property type="evidence" value="ECO:0007669"/>
    <property type="project" value="InterPro"/>
</dbReference>
<reference evidence="3 4" key="1">
    <citation type="submission" date="2020-08" db="EMBL/GenBank/DDBJ databases">
        <title>Sequencing the genomes of 1000 actinobacteria strains.</title>
        <authorList>
            <person name="Klenk H.-P."/>
        </authorList>
    </citation>
    <scope>NUCLEOTIDE SEQUENCE [LARGE SCALE GENOMIC DNA]</scope>
    <source>
        <strain evidence="3 4">DSM 45584</strain>
    </source>
</reference>
<evidence type="ECO:0000259" key="2">
    <source>
        <dbReference type="Pfam" id="PF00122"/>
    </source>
</evidence>
<dbReference type="AlphaFoldDB" id="A0A840QC61"/>
<dbReference type="Gene3D" id="1.20.1110.10">
    <property type="entry name" value="Calcium-transporting ATPase, transmembrane domain"/>
    <property type="match status" value="1"/>
</dbReference>
<keyword evidence="4" id="KW-1185">Reference proteome</keyword>
<dbReference type="GO" id="GO:0005886">
    <property type="term" value="C:plasma membrane"/>
    <property type="evidence" value="ECO:0007669"/>
    <property type="project" value="UniProtKB-SubCell"/>
</dbReference>
<dbReference type="Pfam" id="PF00122">
    <property type="entry name" value="E1-E2_ATPase"/>
    <property type="match status" value="1"/>
</dbReference>
<dbReference type="Proteomes" id="UP000584374">
    <property type="component" value="Unassembled WGS sequence"/>
</dbReference>
<evidence type="ECO:0000313" key="3">
    <source>
        <dbReference type="EMBL" id="MBB5157547.1"/>
    </source>
</evidence>
<protein>
    <submittedName>
        <fullName evidence="3">P-type E1-E2 ATPase</fullName>
    </submittedName>
</protein>
<feature type="domain" description="P-type ATPase A" evidence="2">
    <location>
        <begin position="62"/>
        <end position="122"/>
    </location>
</feature>
<sequence>MVRQLHYPLVYLLLVAGAVALAFGEGVDASVIFGVVLLNTAVGFVQESKAEAALDALRAMVRTHARVVREWTVPSEDLVPGDVVLVGVGDKVPADLRLIRLTNLRVDESALTGESVPVVKDEVTLPEMIPVATGAETELGKIHRLVGAAEELATPLTRKLS</sequence>
<dbReference type="NCBIfam" id="TIGR01494">
    <property type="entry name" value="ATPase_P-type"/>
    <property type="match status" value="1"/>
</dbReference>
<comment type="subcellular location">
    <subcellularLocation>
        <location evidence="1">Cell membrane</location>
        <topology evidence="1">Multi-pass membrane protein</topology>
    </subcellularLocation>
</comment>
<dbReference type="RefSeq" id="WP_312864468.1">
    <property type="nucleotide sequence ID" value="NZ_JACHIW010000001.1"/>
</dbReference>
<dbReference type="InterPro" id="IPR059000">
    <property type="entry name" value="ATPase_P-type_domA"/>
</dbReference>
<accession>A0A840QC61</accession>
<dbReference type="SUPFAM" id="SSF81653">
    <property type="entry name" value="Calcium ATPase, transduction domain A"/>
    <property type="match status" value="1"/>
</dbReference>
<dbReference type="InterPro" id="IPR008250">
    <property type="entry name" value="ATPase_P-typ_transduc_dom_A_sf"/>
</dbReference>
<dbReference type="InterPro" id="IPR001757">
    <property type="entry name" value="P_typ_ATPase"/>
</dbReference>
<dbReference type="Gene3D" id="2.70.150.10">
    <property type="entry name" value="Calcium-transporting ATPase, cytoplasmic transduction domain A"/>
    <property type="match status" value="1"/>
</dbReference>
<dbReference type="EMBL" id="JACHIW010000001">
    <property type="protein sequence ID" value="MBB5157547.1"/>
    <property type="molecule type" value="Genomic_DNA"/>
</dbReference>
<evidence type="ECO:0000256" key="1">
    <source>
        <dbReference type="ARBA" id="ARBA00004651"/>
    </source>
</evidence>
<dbReference type="InterPro" id="IPR023298">
    <property type="entry name" value="ATPase_P-typ_TM_dom_sf"/>
</dbReference>
<proteinExistence type="predicted"/>
<dbReference type="SUPFAM" id="SSF81665">
    <property type="entry name" value="Calcium ATPase, transmembrane domain M"/>
    <property type="match status" value="1"/>
</dbReference>
<comment type="caution">
    <text evidence="3">The sequence shown here is derived from an EMBL/GenBank/DDBJ whole genome shotgun (WGS) entry which is preliminary data.</text>
</comment>